<proteinExistence type="predicted"/>
<dbReference type="Proteomes" id="UP001212997">
    <property type="component" value="Unassembled WGS sequence"/>
</dbReference>
<keyword evidence="3" id="KW-1185">Reference proteome</keyword>
<evidence type="ECO:0000313" key="2">
    <source>
        <dbReference type="EMBL" id="KAJ3490737.1"/>
    </source>
</evidence>
<name>A0AAD5VB82_9APHY</name>
<organism evidence="2 3">
    <name type="scientific">Meripilus lineatus</name>
    <dbReference type="NCBI Taxonomy" id="2056292"/>
    <lineage>
        <taxon>Eukaryota</taxon>
        <taxon>Fungi</taxon>
        <taxon>Dikarya</taxon>
        <taxon>Basidiomycota</taxon>
        <taxon>Agaricomycotina</taxon>
        <taxon>Agaricomycetes</taxon>
        <taxon>Polyporales</taxon>
        <taxon>Meripilaceae</taxon>
        <taxon>Meripilus</taxon>
    </lineage>
</organism>
<gene>
    <name evidence="2" type="ORF">NLI96_g1232</name>
</gene>
<feature type="region of interest" description="Disordered" evidence="1">
    <location>
        <begin position="269"/>
        <end position="329"/>
    </location>
</feature>
<accession>A0AAD5VB82</accession>
<feature type="compositionally biased region" description="Polar residues" evidence="1">
    <location>
        <begin position="319"/>
        <end position="329"/>
    </location>
</feature>
<reference evidence="2" key="1">
    <citation type="submission" date="2022-07" db="EMBL/GenBank/DDBJ databases">
        <title>Genome Sequence of Physisporinus lineatus.</title>
        <authorList>
            <person name="Buettner E."/>
        </authorList>
    </citation>
    <scope>NUCLEOTIDE SEQUENCE</scope>
    <source>
        <strain evidence="2">VT162</strain>
    </source>
</reference>
<sequence length="329" mass="35562">MEGIGHMTEGNTQSYKATSAAPHGSPIDFQDFLSRPAGRPDNVDPTMILQELMQGFGGPPHSRNTYGNFGRNRFSGSPIPERQDFRRGFNGNHSFLPGHTPRDFYDESLFGFNDLFGLSSQSPMGLVPGPRRRPTVPQSNALDFHHARQSEYMNGAGKSRAGLNEVVALLSMLQGAGRPSSCGCGHANKDRFMTQGGLGHRVPNAHKAILPGPNDMERPGRKMNLGNAFLPFDDGFGMDGMDMSMGGLGGPFFAHAMYNDLLGAAAKIPNDSNSSSCSVAEIDPEHEEQDVDEAELVFRDHDQTTSSAEGVAPEAESIQRGQESGQHKD</sequence>
<feature type="region of interest" description="Disordered" evidence="1">
    <location>
        <begin position="1"/>
        <end position="41"/>
    </location>
</feature>
<dbReference type="EMBL" id="JANAWD010000023">
    <property type="protein sequence ID" value="KAJ3490737.1"/>
    <property type="molecule type" value="Genomic_DNA"/>
</dbReference>
<feature type="compositionally biased region" description="Acidic residues" evidence="1">
    <location>
        <begin position="282"/>
        <end position="295"/>
    </location>
</feature>
<evidence type="ECO:0000313" key="3">
    <source>
        <dbReference type="Proteomes" id="UP001212997"/>
    </source>
</evidence>
<comment type="caution">
    <text evidence="2">The sequence shown here is derived from an EMBL/GenBank/DDBJ whole genome shotgun (WGS) entry which is preliminary data.</text>
</comment>
<dbReference type="AlphaFoldDB" id="A0AAD5VB82"/>
<protein>
    <submittedName>
        <fullName evidence="2">Uncharacterized protein</fullName>
    </submittedName>
</protein>
<evidence type="ECO:0000256" key="1">
    <source>
        <dbReference type="SAM" id="MobiDB-lite"/>
    </source>
</evidence>